<evidence type="ECO:0000256" key="1">
    <source>
        <dbReference type="ARBA" id="ARBA00004141"/>
    </source>
</evidence>
<dbReference type="AlphaFoldDB" id="A0A6J6BW80"/>
<evidence type="ECO:0000256" key="5">
    <source>
        <dbReference type="ARBA" id="ARBA00022692"/>
    </source>
</evidence>
<dbReference type="PROSITE" id="PS50929">
    <property type="entry name" value="ABC_TM1F"/>
    <property type="match status" value="1"/>
</dbReference>
<dbReference type="InterPro" id="IPR036640">
    <property type="entry name" value="ABC1_TM_sf"/>
</dbReference>
<dbReference type="GO" id="GO:0005524">
    <property type="term" value="F:ATP binding"/>
    <property type="evidence" value="ECO:0007669"/>
    <property type="project" value="UniProtKB-KW"/>
</dbReference>
<keyword evidence="8 10" id="KW-1133">Transmembrane helix</keyword>
<dbReference type="SUPFAM" id="SSF52540">
    <property type="entry name" value="P-loop containing nucleoside triphosphate hydrolases"/>
    <property type="match status" value="1"/>
</dbReference>
<feature type="transmembrane region" description="Helical" evidence="10">
    <location>
        <begin position="175"/>
        <end position="194"/>
    </location>
</feature>
<dbReference type="PROSITE" id="PS50893">
    <property type="entry name" value="ABC_TRANSPORTER_2"/>
    <property type="match status" value="1"/>
</dbReference>
<dbReference type="SMART" id="SM00382">
    <property type="entry name" value="AAA"/>
    <property type="match status" value="1"/>
</dbReference>
<dbReference type="SUPFAM" id="SSF90123">
    <property type="entry name" value="ABC transporter transmembrane region"/>
    <property type="match status" value="1"/>
</dbReference>
<evidence type="ECO:0000256" key="10">
    <source>
        <dbReference type="SAM" id="Phobius"/>
    </source>
</evidence>
<keyword evidence="6" id="KW-0547">Nucleotide-binding</keyword>
<evidence type="ECO:0000313" key="13">
    <source>
        <dbReference type="EMBL" id="CAB4542927.1"/>
    </source>
</evidence>
<feature type="domain" description="ABC transmembrane type-1" evidence="12">
    <location>
        <begin position="39"/>
        <end position="322"/>
    </location>
</feature>
<feature type="transmembrane region" description="Helical" evidence="10">
    <location>
        <begin position="258"/>
        <end position="283"/>
    </location>
</feature>
<dbReference type="EMBL" id="CAFBMG010000080">
    <property type="protein sequence ID" value="CAB4905413.1"/>
    <property type="molecule type" value="Genomic_DNA"/>
</dbReference>
<dbReference type="EMBL" id="CAEZYU010000089">
    <property type="protein sequence ID" value="CAB4751982.1"/>
    <property type="molecule type" value="Genomic_DNA"/>
</dbReference>
<keyword evidence="2" id="KW-0813">Transport</keyword>
<dbReference type="Gene3D" id="3.40.50.300">
    <property type="entry name" value="P-loop containing nucleotide triphosphate hydrolases"/>
    <property type="match status" value="1"/>
</dbReference>
<dbReference type="FunFam" id="3.40.50.300:FF:001001">
    <property type="entry name" value="Multidrug ABC transporter ATP-binding protein"/>
    <property type="match status" value="1"/>
</dbReference>
<evidence type="ECO:0000313" key="15">
    <source>
        <dbReference type="EMBL" id="CAB4905413.1"/>
    </source>
</evidence>
<feature type="transmembrane region" description="Helical" evidence="10">
    <location>
        <begin position="35"/>
        <end position="58"/>
    </location>
</feature>
<evidence type="ECO:0000256" key="9">
    <source>
        <dbReference type="ARBA" id="ARBA00023136"/>
    </source>
</evidence>
<evidence type="ECO:0000313" key="14">
    <source>
        <dbReference type="EMBL" id="CAB4751982.1"/>
    </source>
</evidence>
<sequence>MNVVSNPPGDELNPADVKALEVLKAGIAATPELKVGLGVSIAMALVMAVGRMIIPIAIQQILDKGIDNGDPNWGFVLTTCAIAAVAMVAFSVLNRFTYMRLMVTAENVIFGLRTRAFSHVHKLSVANHNESRRGVMVARVTSDIETLAQFASWGAVSWIVNLTIIVVAVGVIALYSWQLAILTVLVLIPIIPILKTVQRRQLQSYDALRSRVSDTLSEISETVMGIRVIRAYADAPAARGRLHAAIDRQYRAQLKARFFFAIMFPISDVFSGLTLAAIVGVGVWWGPGWGLQAGTLIAVVFLANMVVQPVAEIGEVLDQTQTALAGWRKVLNLLDEPIDVVEPVPGLELPSGALSVSAVGVKFEYEPGHPVLHGIDLQLAAGVNAAIVGETGSGKTSFAKLLARLADPTEGHIFFDGMDLRDVSHDSRARSVRLVAQDGFLFETTILENVRFGRPEASDEDVRNAFASLDLDWWVESLPEGLATEVGERGDALSVGERQLVALARAQLADPGLLILDEATSAVDPETERALSHALAKLSEGRTTVSIAHRLSTAEAADLVIVVDDGRIVQIGTHQELVALGGVYGRLYESWIGNTRAA</sequence>
<keyword evidence="7" id="KW-0067">ATP-binding</keyword>
<dbReference type="InterPro" id="IPR003439">
    <property type="entry name" value="ABC_transporter-like_ATP-bd"/>
</dbReference>
<proteinExistence type="predicted"/>
<name>A0A6J6BW80_9ZZZZ</name>
<feature type="transmembrane region" description="Helical" evidence="10">
    <location>
        <begin position="150"/>
        <end position="169"/>
    </location>
</feature>
<keyword evidence="3" id="KW-1003">Cell membrane</keyword>
<evidence type="ECO:0000259" key="12">
    <source>
        <dbReference type="PROSITE" id="PS50929"/>
    </source>
</evidence>
<feature type="transmembrane region" description="Helical" evidence="10">
    <location>
        <begin position="73"/>
        <end position="93"/>
    </location>
</feature>
<dbReference type="GO" id="GO:0016887">
    <property type="term" value="F:ATP hydrolysis activity"/>
    <property type="evidence" value="ECO:0007669"/>
    <property type="project" value="InterPro"/>
</dbReference>
<evidence type="ECO:0000256" key="6">
    <source>
        <dbReference type="ARBA" id="ARBA00022741"/>
    </source>
</evidence>
<dbReference type="InterPro" id="IPR003593">
    <property type="entry name" value="AAA+_ATPase"/>
</dbReference>
<protein>
    <submittedName>
        <fullName evidence="13">Unannotated protein</fullName>
    </submittedName>
</protein>
<dbReference type="InterPro" id="IPR039421">
    <property type="entry name" value="Type_1_exporter"/>
</dbReference>
<accession>A0A6J6BW80</accession>
<organism evidence="13">
    <name type="scientific">freshwater metagenome</name>
    <dbReference type="NCBI Taxonomy" id="449393"/>
    <lineage>
        <taxon>unclassified sequences</taxon>
        <taxon>metagenomes</taxon>
        <taxon>ecological metagenomes</taxon>
    </lineage>
</organism>
<dbReference type="GO" id="GO:0016020">
    <property type="term" value="C:membrane"/>
    <property type="evidence" value="ECO:0007669"/>
    <property type="project" value="UniProtKB-SubCell"/>
</dbReference>
<dbReference type="EMBL" id="CAEZSF010000106">
    <property type="protein sequence ID" value="CAB4542927.1"/>
    <property type="molecule type" value="Genomic_DNA"/>
</dbReference>
<evidence type="ECO:0000256" key="4">
    <source>
        <dbReference type="ARBA" id="ARBA00022519"/>
    </source>
</evidence>
<keyword evidence="4" id="KW-0997">Cell inner membrane</keyword>
<reference evidence="13" key="1">
    <citation type="submission" date="2020-05" db="EMBL/GenBank/DDBJ databases">
        <authorList>
            <person name="Chiriac C."/>
            <person name="Salcher M."/>
            <person name="Ghai R."/>
            <person name="Kavagutti S V."/>
        </authorList>
    </citation>
    <scope>NUCLEOTIDE SEQUENCE</scope>
</reference>
<evidence type="ECO:0000259" key="11">
    <source>
        <dbReference type="PROSITE" id="PS50893"/>
    </source>
</evidence>
<keyword evidence="5 10" id="KW-0812">Transmembrane</keyword>
<evidence type="ECO:0000256" key="8">
    <source>
        <dbReference type="ARBA" id="ARBA00022989"/>
    </source>
</evidence>
<keyword evidence="9 10" id="KW-0472">Membrane</keyword>
<feature type="domain" description="ABC transporter" evidence="11">
    <location>
        <begin position="356"/>
        <end position="590"/>
    </location>
</feature>
<dbReference type="PANTHER" id="PTHR43394">
    <property type="entry name" value="ATP-DEPENDENT PERMEASE MDL1, MITOCHONDRIAL"/>
    <property type="match status" value="1"/>
</dbReference>
<evidence type="ECO:0000256" key="7">
    <source>
        <dbReference type="ARBA" id="ARBA00022840"/>
    </source>
</evidence>
<dbReference type="GO" id="GO:0015421">
    <property type="term" value="F:ABC-type oligopeptide transporter activity"/>
    <property type="evidence" value="ECO:0007669"/>
    <property type="project" value="TreeGrafter"/>
</dbReference>
<dbReference type="Pfam" id="PF00664">
    <property type="entry name" value="ABC_membrane"/>
    <property type="match status" value="1"/>
</dbReference>
<gene>
    <name evidence="13" type="ORF">UFOPK1358_01127</name>
    <name evidence="14" type="ORF">UFOPK2766_01712</name>
    <name evidence="15" type="ORF">UFOPK3519_01072</name>
</gene>
<evidence type="ECO:0000256" key="2">
    <source>
        <dbReference type="ARBA" id="ARBA00022448"/>
    </source>
</evidence>
<dbReference type="InterPro" id="IPR011527">
    <property type="entry name" value="ABC1_TM_dom"/>
</dbReference>
<evidence type="ECO:0000256" key="3">
    <source>
        <dbReference type="ARBA" id="ARBA00022475"/>
    </source>
</evidence>
<dbReference type="PANTHER" id="PTHR43394:SF1">
    <property type="entry name" value="ATP-BINDING CASSETTE SUB-FAMILY B MEMBER 10, MITOCHONDRIAL"/>
    <property type="match status" value="1"/>
</dbReference>
<dbReference type="InterPro" id="IPR027417">
    <property type="entry name" value="P-loop_NTPase"/>
</dbReference>
<comment type="subcellular location">
    <subcellularLocation>
        <location evidence="1">Membrane</location>
        <topology evidence="1">Multi-pass membrane protein</topology>
    </subcellularLocation>
</comment>
<dbReference type="Gene3D" id="1.20.1560.10">
    <property type="entry name" value="ABC transporter type 1, transmembrane domain"/>
    <property type="match status" value="1"/>
</dbReference>
<feature type="transmembrane region" description="Helical" evidence="10">
    <location>
        <begin position="289"/>
        <end position="307"/>
    </location>
</feature>
<dbReference type="Pfam" id="PF00005">
    <property type="entry name" value="ABC_tran"/>
    <property type="match status" value="1"/>
</dbReference>